<evidence type="ECO:0000313" key="5">
    <source>
        <dbReference type="Proteomes" id="UP000060043"/>
    </source>
</evidence>
<dbReference type="SMR" id="A0A0U3FMJ3"/>
<reference evidence="5 6" key="1">
    <citation type="submission" date="2015-12" db="EMBL/GenBank/DDBJ databases">
        <title>A stable core within a dynamic pangenome in Sulfolobus acidocaldarius.</title>
        <authorList>
            <person name="Anderson R."/>
            <person name="Kouris A."/>
            <person name="Seward C."/>
            <person name="Campbell K."/>
            <person name="Whitaker R."/>
        </authorList>
    </citation>
    <scope>NUCLEOTIDE SEQUENCE [LARGE SCALE GENOMIC DNA]</scope>
    <source>
        <strain evidence="3 6">GG12-C01-09</strain>
        <strain evidence="4 5">NG05B_CO5_07</strain>
    </source>
</reference>
<evidence type="ECO:0000313" key="3">
    <source>
        <dbReference type="EMBL" id="ALU28918.1"/>
    </source>
</evidence>
<dbReference type="OrthoDB" id="132546at2157"/>
<dbReference type="Pfam" id="PF00534">
    <property type="entry name" value="Glycos_transf_1"/>
    <property type="match status" value="1"/>
</dbReference>
<dbReference type="AlphaFoldDB" id="A0A0U3FMJ3"/>
<dbReference type="OMA" id="HLHNRFF"/>
<dbReference type="EMBL" id="CP013695">
    <property type="protein sequence ID" value="ALU31643.1"/>
    <property type="molecule type" value="Genomic_DNA"/>
</dbReference>
<dbReference type="GO" id="GO:0016757">
    <property type="term" value="F:glycosyltransferase activity"/>
    <property type="evidence" value="ECO:0007669"/>
    <property type="project" value="InterPro"/>
</dbReference>
<dbReference type="SUPFAM" id="SSF53756">
    <property type="entry name" value="UDP-Glycosyltransferase/glycogen phosphorylase"/>
    <property type="match status" value="1"/>
</dbReference>
<dbReference type="InterPro" id="IPR053689">
    <property type="entry name" value="AGL16-like"/>
</dbReference>
<dbReference type="InterPro" id="IPR001296">
    <property type="entry name" value="Glyco_trans_1"/>
</dbReference>
<dbReference type="STRING" id="1435377.SUSAZ_03650"/>
<proteinExistence type="predicted"/>
<feature type="domain" description="Glycosyl transferase family 1" evidence="1">
    <location>
        <begin position="179"/>
        <end position="328"/>
    </location>
</feature>
<dbReference type="EMBL" id="CP013694">
    <property type="protein sequence ID" value="ALU28918.1"/>
    <property type="molecule type" value="Genomic_DNA"/>
</dbReference>
<evidence type="ECO:0000313" key="6">
    <source>
        <dbReference type="Proteomes" id="UP000065473"/>
    </source>
</evidence>
<organism evidence="4 5">
    <name type="scientific">Sulfolobus acidocaldarius</name>
    <dbReference type="NCBI Taxonomy" id="2285"/>
    <lineage>
        <taxon>Archaea</taxon>
        <taxon>Thermoproteota</taxon>
        <taxon>Thermoprotei</taxon>
        <taxon>Sulfolobales</taxon>
        <taxon>Sulfolobaceae</taxon>
        <taxon>Sulfolobus</taxon>
    </lineage>
</organism>
<gene>
    <name evidence="3" type="ORF">ATY89_02370</name>
    <name evidence="4" type="ORF">ATZ20_05405</name>
</gene>
<dbReference type="NCBIfam" id="NF041010">
    <property type="entry name" value="glycosy_Agl16"/>
    <property type="match status" value="1"/>
</dbReference>
<dbReference type="PaxDb" id="1435377-SUSAZ_03650"/>
<dbReference type="PANTHER" id="PTHR45947">
    <property type="entry name" value="SULFOQUINOVOSYL TRANSFERASE SQD2"/>
    <property type="match status" value="1"/>
</dbReference>
<evidence type="ECO:0000259" key="1">
    <source>
        <dbReference type="Pfam" id="PF00534"/>
    </source>
</evidence>
<keyword evidence="4" id="KW-0808">Transferase</keyword>
<dbReference type="PANTHER" id="PTHR45947:SF3">
    <property type="entry name" value="SULFOQUINOVOSYL TRANSFERASE SQD2"/>
    <property type="match status" value="1"/>
</dbReference>
<feature type="domain" description="Glycosyltransferase subfamily 4-like N-terminal" evidence="2">
    <location>
        <begin position="16"/>
        <end position="166"/>
    </location>
</feature>
<dbReference type="GeneID" id="14551321"/>
<dbReference type="Proteomes" id="UP000065473">
    <property type="component" value="Chromosome"/>
</dbReference>
<evidence type="ECO:0000259" key="2">
    <source>
        <dbReference type="Pfam" id="PF13439"/>
    </source>
</evidence>
<dbReference type="InterPro" id="IPR050194">
    <property type="entry name" value="Glycosyltransferase_grp1"/>
</dbReference>
<dbReference type="Proteomes" id="UP000060043">
    <property type="component" value="Chromosome"/>
</dbReference>
<sequence length="352" mass="40625">MYKVWMLTPLFLPVRGGTEVHVFNLSRELVKMSIDVEVHTTRDTYTEREKLIPFEIMDGIKVVRHKRTWIYRDSPSVLHFHNLGRKFSTWNLYTFLFFSLPSVEAPLVMTPHHIFVSDQGRVINWLKRNIGKRVDKLIAVSEWEKEEMINLGYDGSKIVVIPNGVDDMAFNYPKSEGFEDYLLYIGRISPEKNQLFAIECIKNLNVKLILIGQVRDKDYLEKIMTRVSELGLEDKVRYLGVVTEEEKYSLMDKSLAVILTSDIEAEGIVIKEAMVRGVPVIVGNKAKVLSTIVKDGVNGFVISSCQDLKDAVEKLRDPKVRKEIGENNISISREWRWRNVSLKVLELYKSLS</sequence>
<evidence type="ECO:0000313" key="4">
    <source>
        <dbReference type="EMBL" id="ALU31643.1"/>
    </source>
</evidence>
<dbReference type="RefSeq" id="WP_011277679.1">
    <property type="nucleotide sequence ID" value="NZ_BHWZ01000001.1"/>
</dbReference>
<accession>A0A0U3FMJ3</accession>
<protein>
    <submittedName>
        <fullName evidence="4">Glycosyl transferase</fullName>
    </submittedName>
</protein>
<dbReference type="Pfam" id="PF13439">
    <property type="entry name" value="Glyco_transf_4"/>
    <property type="match status" value="1"/>
</dbReference>
<dbReference type="Gene3D" id="3.40.50.2000">
    <property type="entry name" value="Glycogen Phosphorylase B"/>
    <property type="match status" value="2"/>
</dbReference>
<dbReference type="InterPro" id="IPR028098">
    <property type="entry name" value="Glyco_trans_4-like_N"/>
</dbReference>
<dbReference type="CDD" id="cd03801">
    <property type="entry name" value="GT4_PimA-like"/>
    <property type="match status" value="1"/>
</dbReference>
<name>A0A0U3FMJ3_9CREN</name>